<proteinExistence type="predicted"/>
<keyword evidence="3" id="KW-1185">Reference proteome</keyword>
<evidence type="ECO:0000256" key="1">
    <source>
        <dbReference type="SAM" id="MobiDB-lite"/>
    </source>
</evidence>
<protein>
    <submittedName>
        <fullName evidence="2">Uncharacterized protein</fullName>
    </submittedName>
</protein>
<feature type="region of interest" description="Disordered" evidence="1">
    <location>
        <begin position="192"/>
        <end position="218"/>
    </location>
</feature>
<evidence type="ECO:0000313" key="3">
    <source>
        <dbReference type="Proteomes" id="UP001190700"/>
    </source>
</evidence>
<organism evidence="2 3">
    <name type="scientific">Cymbomonas tetramitiformis</name>
    <dbReference type="NCBI Taxonomy" id="36881"/>
    <lineage>
        <taxon>Eukaryota</taxon>
        <taxon>Viridiplantae</taxon>
        <taxon>Chlorophyta</taxon>
        <taxon>Pyramimonadophyceae</taxon>
        <taxon>Pyramimonadales</taxon>
        <taxon>Pyramimonadaceae</taxon>
        <taxon>Cymbomonas</taxon>
    </lineage>
</organism>
<comment type="caution">
    <text evidence="2">The sequence shown here is derived from an EMBL/GenBank/DDBJ whole genome shotgun (WGS) entry which is preliminary data.</text>
</comment>
<dbReference type="AlphaFoldDB" id="A0AAE0C1A0"/>
<gene>
    <name evidence="2" type="ORF">CYMTET_44941</name>
</gene>
<name>A0AAE0C1A0_9CHLO</name>
<dbReference type="EMBL" id="LGRX02030598">
    <property type="protein sequence ID" value="KAK3245487.1"/>
    <property type="molecule type" value="Genomic_DNA"/>
</dbReference>
<dbReference type="Proteomes" id="UP001190700">
    <property type="component" value="Unassembled WGS sequence"/>
</dbReference>
<sequence length="232" mass="24897">MMQEAAGEHDRRMQEALGDSLPGDELVSDSLEFTALPHGMGLTKAARVSNAAQWGGVTQLNINVWEDMRKLFQTVTGGIGNLEAESDLPFVREGVGAPGGNWYSFIYHQLQQMLFDVAKSAFPLVSALNDDFAGYLTHLPNHCPDVTVAKGDARLGLAGGVWDGGGGPDPARDVEGVQQVEGEQLALMDMDNGREGDFSTQSSEHGTEGEPLGEWGFRGRRFGAGRTGGCDW</sequence>
<evidence type="ECO:0000313" key="2">
    <source>
        <dbReference type="EMBL" id="KAK3245487.1"/>
    </source>
</evidence>
<reference evidence="2 3" key="1">
    <citation type="journal article" date="2015" name="Genome Biol. Evol.">
        <title>Comparative Genomics of a Bacterivorous Green Alga Reveals Evolutionary Causalities and Consequences of Phago-Mixotrophic Mode of Nutrition.</title>
        <authorList>
            <person name="Burns J.A."/>
            <person name="Paasch A."/>
            <person name="Narechania A."/>
            <person name="Kim E."/>
        </authorList>
    </citation>
    <scope>NUCLEOTIDE SEQUENCE [LARGE SCALE GENOMIC DNA]</scope>
    <source>
        <strain evidence="2 3">PLY_AMNH</strain>
    </source>
</reference>
<accession>A0AAE0C1A0</accession>